<keyword evidence="3" id="KW-1185">Reference proteome</keyword>
<evidence type="ECO:0000313" key="3">
    <source>
        <dbReference type="Proteomes" id="UP000800082"/>
    </source>
</evidence>
<keyword evidence="1" id="KW-0812">Transmembrane</keyword>
<gene>
    <name evidence="2" type="ORF">M421DRAFT_77848</name>
</gene>
<protein>
    <submittedName>
        <fullName evidence="2">Uncharacterized protein</fullName>
    </submittedName>
</protein>
<evidence type="ECO:0000256" key="1">
    <source>
        <dbReference type="SAM" id="Phobius"/>
    </source>
</evidence>
<organism evidence="2 3">
    <name type="scientific">Didymella exigua CBS 183.55</name>
    <dbReference type="NCBI Taxonomy" id="1150837"/>
    <lineage>
        <taxon>Eukaryota</taxon>
        <taxon>Fungi</taxon>
        <taxon>Dikarya</taxon>
        <taxon>Ascomycota</taxon>
        <taxon>Pezizomycotina</taxon>
        <taxon>Dothideomycetes</taxon>
        <taxon>Pleosporomycetidae</taxon>
        <taxon>Pleosporales</taxon>
        <taxon>Pleosporineae</taxon>
        <taxon>Didymellaceae</taxon>
        <taxon>Didymella</taxon>
    </lineage>
</organism>
<dbReference type="GeneID" id="54355030"/>
<name>A0A6A5R578_9PLEO</name>
<keyword evidence="1" id="KW-0472">Membrane</keyword>
<evidence type="ECO:0000313" key="2">
    <source>
        <dbReference type="EMBL" id="KAF1922569.1"/>
    </source>
</evidence>
<dbReference type="InterPro" id="IPR021514">
    <property type="entry name" value="DUF3176"/>
</dbReference>
<keyword evidence="1" id="KW-1133">Transmembrane helix</keyword>
<dbReference type="PANTHER" id="PTHR35394:SF5">
    <property type="entry name" value="DUF3176 DOMAIN-CONTAINING PROTEIN"/>
    <property type="match status" value="1"/>
</dbReference>
<accession>A0A6A5R578</accession>
<dbReference type="Proteomes" id="UP000800082">
    <property type="component" value="Unassembled WGS sequence"/>
</dbReference>
<proteinExistence type="predicted"/>
<reference evidence="2" key="1">
    <citation type="journal article" date="2020" name="Stud. Mycol.">
        <title>101 Dothideomycetes genomes: a test case for predicting lifestyles and emergence of pathogens.</title>
        <authorList>
            <person name="Haridas S."/>
            <person name="Albert R."/>
            <person name="Binder M."/>
            <person name="Bloem J."/>
            <person name="Labutti K."/>
            <person name="Salamov A."/>
            <person name="Andreopoulos B."/>
            <person name="Baker S."/>
            <person name="Barry K."/>
            <person name="Bills G."/>
            <person name="Bluhm B."/>
            <person name="Cannon C."/>
            <person name="Castanera R."/>
            <person name="Culley D."/>
            <person name="Daum C."/>
            <person name="Ezra D."/>
            <person name="Gonzalez J."/>
            <person name="Henrissat B."/>
            <person name="Kuo A."/>
            <person name="Liang C."/>
            <person name="Lipzen A."/>
            <person name="Lutzoni F."/>
            <person name="Magnuson J."/>
            <person name="Mondo S."/>
            <person name="Nolan M."/>
            <person name="Ohm R."/>
            <person name="Pangilinan J."/>
            <person name="Park H.-J."/>
            <person name="Ramirez L."/>
            <person name="Alfaro M."/>
            <person name="Sun H."/>
            <person name="Tritt A."/>
            <person name="Yoshinaga Y."/>
            <person name="Zwiers L.-H."/>
            <person name="Turgeon B."/>
            <person name="Goodwin S."/>
            <person name="Spatafora J."/>
            <person name="Crous P."/>
            <person name="Grigoriev I."/>
        </authorList>
    </citation>
    <scope>NUCLEOTIDE SEQUENCE</scope>
    <source>
        <strain evidence="2">CBS 183.55</strain>
    </source>
</reference>
<dbReference type="EMBL" id="ML979022">
    <property type="protein sequence ID" value="KAF1922569.1"/>
    <property type="molecule type" value="Genomic_DNA"/>
</dbReference>
<dbReference type="AlphaFoldDB" id="A0A6A5R578"/>
<dbReference type="RefSeq" id="XP_033442822.1">
    <property type="nucleotide sequence ID" value="XM_033597363.1"/>
</dbReference>
<dbReference type="Pfam" id="PF11374">
    <property type="entry name" value="DUF3176"/>
    <property type="match status" value="1"/>
</dbReference>
<sequence>MGAIIGVLINLQDDKLSNWTLDKRTGLTLNAYISVLSKMAGASLIIPVSEALGQLKWSWFLQHSKQMWDFEIFDNASRGPWGSFLLLIRTKGKALAALGAMITLGLMTLDPFFQQVVDFPDRWALQDAPANVPRVQRFEGNSIPVYTEDAPWASPDRDINQVASEFFYGNGTQPIPFGNGTRPDIPLSCPTSNCTWPAYDTLGVCSECADISSYLTYACVNATVDWTSDLTGGYNIDGSYPNATMCGYFLSFTEERTTMMSGYLFEPNSSTPGEALIARTMPMVTVFDKIPVFGNGSVMFPHVRDPIADVLIVSAADGTADSVYRHEPPVAQECVISWCVKTIKSSYDWGKYSETVLNTRINITEGPFPWQTTAIDPNVEATNGTQIFFADDIHIQVEYPDTVNGTLSYGTSNDTAYSVMMVFDDMFPSFYTAKDASAEPILRFWTWKDGPAYTQQPKYNPWLAPNNVTSHVERLGIALTNVIRSKTDKKWLEGNAYSMENFVAVRWEWLTLPLGLLMMSLIFLAATIFKSAHEREKVGVLKNSAILTLLHGIPDDMRGKLTRSTSTGTPRAKAKELKVRLHPNLGWRISGNVFSPLTSRLPRNQPPPGWI</sequence>
<feature type="transmembrane region" description="Helical" evidence="1">
    <location>
        <begin position="509"/>
        <end position="529"/>
    </location>
</feature>
<dbReference type="OrthoDB" id="5242705at2759"/>
<dbReference type="PANTHER" id="PTHR35394">
    <property type="entry name" value="DUF3176 DOMAIN-CONTAINING PROTEIN"/>
    <property type="match status" value="1"/>
</dbReference>